<feature type="region of interest" description="Disordered" evidence="1">
    <location>
        <begin position="1"/>
        <end position="242"/>
    </location>
</feature>
<feature type="compositionally biased region" description="Low complexity" evidence="1">
    <location>
        <begin position="1"/>
        <end position="17"/>
    </location>
</feature>
<evidence type="ECO:0000313" key="2">
    <source>
        <dbReference type="EMBL" id="PAV20089.1"/>
    </source>
</evidence>
<dbReference type="InterPro" id="IPR011990">
    <property type="entry name" value="TPR-like_helical_dom_sf"/>
</dbReference>
<evidence type="ECO:0000313" key="3">
    <source>
        <dbReference type="Proteomes" id="UP000217199"/>
    </source>
</evidence>
<feature type="region of interest" description="Disordered" evidence="1">
    <location>
        <begin position="444"/>
        <end position="471"/>
    </location>
</feature>
<gene>
    <name evidence="2" type="ORF">PNOK_0502300</name>
</gene>
<dbReference type="Gene3D" id="1.25.40.10">
    <property type="entry name" value="Tetratricopeptide repeat domain"/>
    <property type="match status" value="1"/>
</dbReference>
<name>A0A286UKN1_9AGAM</name>
<feature type="compositionally biased region" description="Basic and acidic residues" evidence="1">
    <location>
        <begin position="164"/>
        <end position="175"/>
    </location>
</feature>
<dbReference type="OrthoDB" id="428342at2759"/>
<dbReference type="AlphaFoldDB" id="A0A286UKN1"/>
<dbReference type="InParanoid" id="A0A286UKN1"/>
<dbReference type="STRING" id="2282107.A0A286UKN1"/>
<accession>A0A286UKN1</accession>
<reference evidence="2 3" key="1">
    <citation type="journal article" date="2017" name="Mol. Ecol.">
        <title>Comparative and population genomic landscape of Phellinus noxius: A hypervariable fungus causing root rot in trees.</title>
        <authorList>
            <person name="Chung C.L."/>
            <person name="Lee T.J."/>
            <person name="Akiba M."/>
            <person name="Lee H.H."/>
            <person name="Kuo T.H."/>
            <person name="Liu D."/>
            <person name="Ke H.M."/>
            <person name="Yokoi T."/>
            <person name="Roa M.B."/>
            <person name="Lu M.J."/>
            <person name="Chang Y.Y."/>
            <person name="Ann P.J."/>
            <person name="Tsai J.N."/>
            <person name="Chen C.Y."/>
            <person name="Tzean S.S."/>
            <person name="Ota Y."/>
            <person name="Hattori T."/>
            <person name="Sahashi N."/>
            <person name="Liou R.F."/>
            <person name="Kikuchi T."/>
            <person name="Tsai I.J."/>
        </authorList>
    </citation>
    <scope>NUCLEOTIDE SEQUENCE [LARGE SCALE GENOMIC DNA]</scope>
    <source>
        <strain evidence="2 3">FFPRI411160</strain>
    </source>
</reference>
<protein>
    <submittedName>
        <fullName evidence="2">Tetratricopeptide repeat 15-like protein</fullName>
    </submittedName>
</protein>
<feature type="compositionally biased region" description="Basic and acidic residues" evidence="1">
    <location>
        <begin position="218"/>
        <end position="233"/>
    </location>
</feature>
<dbReference type="SUPFAM" id="SSF48452">
    <property type="entry name" value="TPR-like"/>
    <property type="match status" value="1"/>
</dbReference>
<proteinExistence type="predicted"/>
<feature type="compositionally biased region" description="Basic and acidic residues" evidence="1">
    <location>
        <begin position="112"/>
        <end position="144"/>
    </location>
</feature>
<dbReference type="GO" id="GO:0005794">
    <property type="term" value="C:Golgi apparatus"/>
    <property type="evidence" value="ECO:0007669"/>
    <property type="project" value="TreeGrafter"/>
</dbReference>
<feature type="compositionally biased region" description="Low complexity" evidence="1">
    <location>
        <begin position="29"/>
        <end position="40"/>
    </location>
</feature>
<keyword evidence="3" id="KW-1185">Reference proteome</keyword>
<dbReference type="EMBL" id="NBII01000004">
    <property type="protein sequence ID" value="PAV20089.1"/>
    <property type="molecule type" value="Genomic_DNA"/>
</dbReference>
<dbReference type="PANTHER" id="PTHR21581">
    <property type="entry name" value="D-ALANYL-D-ALANINE CARBOXYPEPTIDASE"/>
    <property type="match status" value="1"/>
</dbReference>
<dbReference type="PANTHER" id="PTHR21581:SF6">
    <property type="entry name" value="TRAFFICKING PROTEIN PARTICLE COMPLEX SUBUNIT 12"/>
    <property type="match status" value="1"/>
</dbReference>
<feature type="compositionally biased region" description="Acidic residues" evidence="1">
    <location>
        <begin position="389"/>
        <end position="398"/>
    </location>
</feature>
<dbReference type="GO" id="GO:0030008">
    <property type="term" value="C:TRAPP complex"/>
    <property type="evidence" value="ECO:0007669"/>
    <property type="project" value="TreeGrafter"/>
</dbReference>
<feature type="region of interest" description="Disordered" evidence="1">
    <location>
        <begin position="386"/>
        <end position="423"/>
    </location>
</feature>
<comment type="caution">
    <text evidence="2">The sequence shown here is derived from an EMBL/GenBank/DDBJ whole genome shotgun (WGS) entry which is preliminary data.</text>
</comment>
<feature type="compositionally biased region" description="Low complexity" evidence="1">
    <location>
        <begin position="85"/>
        <end position="107"/>
    </location>
</feature>
<sequence length="843" mass="91216">MPSFMRPRTTSTTVPQRPTTPPPKARDAPSSPKSLGLGLPPGSPPAPHGLKGLGRRVSHSKPVQMLKGIASRTSLKGRARGQSTSSVKSGHSGHSGHSVKSGHSGHSLGVEGLKEEREFVYTDYGREAEKKEEGEEKEKGKDRSPLPAAEPQLVPHVEVGPVVGKEETTVQKELETVVEQQQQQQQDTSPKAEDVQPPITALSDEPTVHEALPNEPSTEVKEIREETTEEERTPGAPVAPIVGPPLIVLTEAGNVIDEVIPTVAVAVDVEPAEQTSTEIVISEAEPSQNGPEAAITMPEKDLPREEYHVSDSIVIVEPVHQDANSLSSSSTTVDIVESASVLPADSDKKYVVLLESQTLDMDQDVQQVSEEPVPPAPEQVADINPFVVDDPEDPVSEPEMEKIKNEPQSPPEQSESVVLTSPPVPSVAPVTPIPVPEKKVTLPQVPAPVHPAPTATITVPSRMSSPLSDDEAPELHVPALNVATLFLPVPHTDPISALLTKYVPEPHLRPPRDTTGEWQHTDFHTLVMTNNWRALARMARDRIVTSSPRDVELVLNLWYIRLSSLARLRLFNQAAAECENLFGVLAVVEPPPTRTYILNKLLPFELEVLRARCSYWAGDQAGYLDDVSALLRKCRIRARTTHDLAEQAMWKERGARMALIVASQLVEMKDYTAATALLEPLCTSGSSPPSPALRSALARIYLQGGLLESAKEHFAAVEADLDVEVSMKAVNAVTLAVAMGDWTTAAEKAKVLAEAETSDVVAANNYAVSLLGQGKIKEGIHILEKTLEASPSAATTAEPYLFNLSTMYELRAGLTAYRKKDLLVEVAKWSGDGLRPTCLKMSS</sequence>
<evidence type="ECO:0000256" key="1">
    <source>
        <dbReference type="SAM" id="MobiDB-lite"/>
    </source>
</evidence>
<organism evidence="2 3">
    <name type="scientific">Pyrrhoderma noxium</name>
    <dbReference type="NCBI Taxonomy" id="2282107"/>
    <lineage>
        <taxon>Eukaryota</taxon>
        <taxon>Fungi</taxon>
        <taxon>Dikarya</taxon>
        <taxon>Basidiomycota</taxon>
        <taxon>Agaricomycotina</taxon>
        <taxon>Agaricomycetes</taxon>
        <taxon>Hymenochaetales</taxon>
        <taxon>Hymenochaetaceae</taxon>
        <taxon>Pyrrhoderma</taxon>
    </lineage>
</organism>
<dbReference type="Proteomes" id="UP000217199">
    <property type="component" value="Unassembled WGS sequence"/>
</dbReference>
<feature type="compositionally biased region" description="Low complexity" evidence="1">
    <location>
        <begin position="177"/>
        <end position="186"/>
    </location>
</feature>